<protein>
    <submittedName>
        <fullName evidence="1">DUF3089 domain-containing protein</fullName>
    </submittedName>
</protein>
<keyword evidence="2" id="KW-1185">Reference proteome</keyword>
<dbReference type="EMBL" id="BAABBM010000001">
    <property type="protein sequence ID" value="GAA3885928.1"/>
    <property type="molecule type" value="Genomic_DNA"/>
</dbReference>
<proteinExistence type="predicted"/>
<comment type="caution">
    <text evidence="1">The sequence shown here is derived from an EMBL/GenBank/DDBJ whole genome shotgun (WGS) entry which is preliminary data.</text>
</comment>
<dbReference type="Proteomes" id="UP001500827">
    <property type="component" value="Unassembled WGS sequence"/>
</dbReference>
<gene>
    <name evidence="1" type="ORF">GCM10022276_01250</name>
</gene>
<dbReference type="RefSeq" id="WP_344697760.1">
    <property type="nucleotide sequence ID" value="NZ_BAABBM010000001.1"/>
</dbReference>
<organism evidence="1 2">
    <name type="scientific">Sphingomonas limnosediminicola</name>
    <dbReference type="NCBI Taxonomy" id="940133"/>
    <lineage>
        <taxon>Bacteria</taxon>
        <taxon>Pseudomonadati</taxon>
        <taxon>Pseudomonadota</taxon>
        <taxon>Alphaproteobacteria</taxon>
        <taxon>Sphingomonadales</taxon>
        <taxon>Sphingomonadaceae</taxon>
        <taxon>Sphingomonas</taxon>
    </lineage>
</organism>
<accession>A0ABP7KSJ2</accession>
<dbReference type="Pfam" id="PF11288">
    <property type="entry name" value="DUF3089"/>
    <property type="match status" value="1"/>
</dbReference>
<dbReference type="Gene3D" id="3.40.50.1820">
    <property type="entry name" value="alpha/beta hydrolase"/>
    <property type="match status" value="1"/>
</dbReference>
<dbReference type="SUPFAM" id="SSF53474">
    <property type="entry name" value="alpha/beta-Hydrolases"/>
    <property type="match status" value="1"/>
</dbReference>
<dbReference type="InterPro" id="IPR021440">
    <property type="entry name" value="DUF3089"/>
</dbReference>
<dbReference type="InterPro" id="IPR029058">
    <property type="entry name" value="AB_hydrolase_fold"/>
</dbReference>
<evidence type="ECO:0000313" key="1">
    <source>
        <dbReference type="EMBL" id="GAA3885928.1"/>
    </source>
</evidence>
<sequence>MCARRFLMVIFVLILLAVAAAFAIFQFGDRVLIKSAIPRGHFEAAAAGGGPDYAKAESWIARPGTANDPSRWLPDGMGQDRTGDAAIFYIHPTTYLDRDRWNAPVDAGRDTGFRTNLFVQSQGSAFNAAGEVWAPRYRQAAFGAFLLDSADAKKALDLAYSDVSAAFDQFVKEAGDRPIILAGHSQGALHLERLLKDKIAGKPIASRIVAAYVIGWPVSTTADAPALGLPPCRTDLQTGCILSWLSFADPANPELVLNSYEKSSGFSGAERRRQDLLCVNPISGSRNGTATPDLNPGTLVPSGNLMSASLLPGAVGAHCDKGLLLLDGKIPALGRYVLPGNNYHVYDYALFWGAIRRDAERRLAVWHQ</sequence>
<name>A0ABP7KSJ2_9SPHN</name>
<reference evidence="2" key="1">
    <citation type="journal article" date="2019" name="Int. J. Syst. Evol. Microbiol.">
        <title>The Global Catalogue of Microorganisms (GCM) 10K type strain sequencing project: providing services to taxonomists for standard genome sequencing and annotation.</title>
        <authorList>
            <consortium name="The Broad Institute Genomics Platform"/>
            <consortium name="The Broad Institute Genome Sequencing Center for Infectious Disease"/>
            <person name="Wu L."/>
            <person name="Ma J."/>
        </authorList>
    </citation>
    <scope>NUCLEOTIDE SEQUENCE [LARGE SCALE GENOMIC DNA]</scope>
    <source>
        <strain evidence="2">JCM 17543</strain>
    </source>
</reference>
<evidence type="ECO:0000313" key="2">
    <source>
        <dbReference type="Proteomes" id="UP001500827"/>
    </source>
</evidence>